<dbReference type="GO" id="GO:1990023">
    <property type="term" value="C:mitotic spindle midzone"/>
    <property type="evidence" value="ECO:0007669"/>
    <property type="project" value="TreeGrafter"/>
</dbReference>
<dbReference type="EMBL" id="JACAZH010000001">
    <property type="protein sequence ID" value="KAF7376010.1"/>
    <property type="molecule type" value="Genomic_DNA"/>
</dbReference>
<dbReference type="InterPro" id="IPR024395">
    <property type="entry name" value="CLASP_N_dom"/>
</dbReference>
<feature type="region of interest" description="Disordered" evidence="6">
    <location>
        <begin position="347"/>
        <end position="496"/>
    </location>
</feature>
<dbReference type="PANTHER" id="PTHR21567:SF60">
    <property type="entry name" value="CLASP N-TERMINAL DOMAIN-CONTAINING PROTEIN"/>
    <property type="match status" value="1"/>
</dbReference>
<dbReference type="Gene3D" id="1.25.10.10">
    <property type="entry name" value="Leucine-rich Repeat Variant"/>
    <property type="match status" value="1"/>
</dbReference>
<dbReference type="AlphaFoldDB" id="A0A8H6ZI71"/>
<feature type="compositionally biased region" description="Basic and acidic residues" evidence="6">
    <location>
        <begin position="390"/>
        <end position="407"/>
    </location>
</feature>
<dbReference type="GO" id="GO:0008017">
    <property type="term" value="F:microtubule binding"/>
    <property type="evidence" value="ECO:0007669"/>
    <property type="project" value="TreeGrafter"/>
</dbReference>
<dbReference type="GO" id="GO:0005881">
    <property type="term" value="C:cytoplasmic microtubule"/>
    <property type="evidence" value="ECO:0007669"/>
    <property type="project" value="TreeGrafter"/>
</dbReference>
<proteinExistence type="inferred from homology"/>
<gene>
    <name evidence="8" type="ORF">MSAN_00015700</name>
</gene>
<accession>A0A8H6ZI71</accession>
<dbReference type="Proteomes" id="UP000623467">
    <property type="component" value="Unassembled WGS sequence"/>
</dbReference>
<dbReference type="InterPro" id="IPR011989">
    <property type="entry name" value="ARM-like"/>
</dbReference>
<feature type="compositionally biased region" description="Polar residues" evidence="6">
    <location>
        <begin position="459"/>
        <end position="471"/>
    </location>
</feature>
<evidence type="ECO:0000256" key="6">
    <source>
        <dbReference type="SAM" id="MobiDB-lite"/>
    </source>
</evidence>
<evidence type="ECO:0000259" key="7">
    <source>
        <dbReference type="Pfam" id="PF12348"/>
    </source>
</evidence>
<feature type="compositionally biased region" description="Polar residues" evidence="6">
    <location>
        <begin position="554"/>
        <end position="568"/>
    </location>
</feature>
<feature type="compositionally biased region" description="Low complexity" evidence="6">
    <location>
        <begin position="252"/>
        <end position="275"/>
    </location>
</feature>
<evidence type="ECO:0000256" key="4">
    <source>
        <dbReference type="ARBA" id="ARBA00022701"/>
    </source>
</evidence>
<evidence type="ECO:0000256" key="2">
    <source>
        <dbReference type="ARBA" id="ARBA00009549"/>
    </source>
</evidence>
<evidence type="ECO:0000256" key="5">
    <source>
        <dbReference type="ARBA" id="ARBA00022776"/>
    </source>
</evidence>
<protein>
    <submittedName>
        <fullName evidence="8">TOG domain-containing protein</fullName>
    </submittedName>
</protein>
<sequence>MAATKKMNLLSSSTSIFQQQFETIRPRIFLPETEETWDAIARSLTDLATICGEADSCPSADLLAAMRLISRPLISAMNSERGRLSGVAIELVAVVASCLEVAFEPLIPLFLPVLLSLSGRTSKVTVARARTCILTIIDTTHLPSILSCLLHDITDKSVSLRLTVVESTLACMNCFNPPDLEKDAHAKEIEAIVRATARDANADIRKVSRKVFEAYKLLLPSRLEGFTAPLTPTTRKYLDIQKVSEKPKPSHSHLPPSKPGLSSSTSTMRGPSSRRPPTHARSASSPAVGPDVDTPGVDRLPHIRSKPKAEMPPPKIPETTQPSRQPVPAVERKRVVSMSAAVRPVVAIAKPGPAERARPVPVSTLGPSRSRPEDSTHTTKTTSVVARRVPIHEVPRPGPEKPIRRIDNSSSTPAIRLASVPAPPVATSSKPPAPRIARKDAPTADKAVVKPKAREPAKSNLTKPTLSQISRAKTIERRVPASRPARTKAAPHKPVVTTKAELPAKARTRTVTPVIDDRVVPSASTSSLIVDHELHACEAEEVNEEHGAVAAEEQLTQTESQHVEPQNAENRENEREGSASNSNRYRKSAQVFQSRMLGYTSEAREEQHRTKQNTNLGTSAVDRAWFSIHSVGASLSA</sequence>
<keyword evidence="5" id="KW-0131">Cell cycle</keyword>
<evidence type="ECO:0000313" key="8">
    <source>
        <dbReference type="EMBL" id="KAF7376010.1"/>
    </source>
</evidence>
<comment type="subcellular location">
    <subcellularLocation>
        <location evidence="1">Cytoplasm</location>
        <location evidence="1">Cytoskeleton</location>
        <location evidence="1">Spindle</location>
    </subcellularLocation>
</comment>
<dbReference type="Pfam" id="PF12348">
    <property type="entry name" value="CLASP_N"/>
    <property type="match status" value="1"/>
</dbReference>
<feature type="region of interest" description="Disordered" evidence="6">
    <location>
        <begin position="554"/>
        <end position="622"/>
    </location>
</feature>
<keyword evidence="9" id="KW-1185">Reference proteome</keyword>
<dbReference type="GO" id="GO:0051301">
    <property type="term" value="P:cell division"/>
    <property type="evidence" value="ECO:0007669"/>
    <property type="project" value="UniProtKB-KW"/>
</dbReference>
<keyword evidence="5" id="KW-0498">Mitosis</keyword>
<evidence type="ECO:0000256" key="3">
    <source>
        <dbReference type="ARBA" id="ARBA00022618"/>
    </source>
</evidence>
<feature type="domain" description="CLASP N-terminal" evidence="7">
    <location>
        <begin position="31"/>
        <end position="238"/>
    </location>
</feature>
<organism evidence="8 9">
    <name type="scientific">Mycena sanguinolenta</name>
    <dbReference type="NCBI Taxonomy" id="230812"/>
    <lineage>
        <taxon>Eukaryota</taxon>
        <taxon>Fungi</taxon>
        <taxon>Dikarya</taxon>
        <taxon>Basidiomycota</taxon>
        <taxon>Agaricomycotina</taxon>
        <taxon>Agaricomycetes</taxon>
        <taxon>Agaricomycetidae</taxon>
        <taxon>Agaricales</taxon>
        <taxon>Marasmiineae</taxon>
        <taxon>Mycenaceae</taxon>
        <taxon>Mycena</taxon>
    </lineage>
</organism>
<reference evidence="8" key="1">
    <citation type="submission" date="2020-05" db="EMBL/GenBank/DDBJ databases">
        <title>Mycena genomes resolve the evolution of fungal bioluminescence.</title>
        <authorList>
            <person name="Tsai I.J."/>
        </authorList>
    </citation>
    <scope>NUCLEOTIDE SEQUENCE</scope>
    <source>
        <strain evidence="8">160909Yilan</strain>
    </source>
</reference>
<dbReference type="GO" id="GO:0005876">
    <property type="term" value="C:spindle microtubule"/>
    <property type="evidence" value="ECO:0007669"/>
    <property type="project" value="TreeGrafter"/>
</dbReference>
<dbReference type="InterPro" id="IPR016024">
    <property type="entry name" value="ARM-type_fold"/>
</dbReference>
<dbReference type="GO" id="GO:0005815">
    <property type="term" value="C:microtubule organizing center"/>
    <property type="evidence" value="ECO:0007669"/>
    <property type="project" value="TreeGrafter"/>
</dbReference>
<keyword evidence="4" id="KW-0493">Microtubule</keyword>
<name>A0A8H6ZI71_9AGAR</name>
<dbReference type="GO" id="GO:0090307">
    <property type="term" value="P:mitotic spindle assembly"/>
    <property type="evidence" value="ECO:0007669"/>
    <property type="project" value="TreeGrafter"/>
</dbReference>
<evidence type="ECO:0000313" key="9">
    <source>
        <dbReference type="Proteomes" id="UP000623467"/>
    </source>
</evidence>
<comment type="similarity">
    <text evidence="2">Belongs to the CLASP family.</text>
</comment>
<feature type="region of interest" description="Disordered" evidence="6">
    <location>
        <begin position="244"/>
        <end position="332"/>
    </location>
</feature>
<keyword evidence="3" id="KW-0132">Cell division</keyword>
<evidence type="ECO:0000256" key="1">
    <source>
        <dbReference type="ARBA" id="ARBA00004186"/>
    </source>
</evidence>
<dbReference type="SUPFAM" id="SSF48371">
    <property type="entry name" value="ARM repeat"/>
    <property type="match status" value="1"/>
</dbReference>
<dbReference type="PANTHER" id="PTHR21567">
    <property type="entry name" value="CLASP"/>
    <property type="match status" value="1"/>
</dbReference>
<comment type="caution">
    <text evidence="8">The sequence shown here is derived from an EMBL/GenBank/DDBJ whole genome shotgun (WGS) entry which is preliminary data.</text>
</comment>
<dbReference type="OrthoDB" id="46159at2759"/>